<evidence type="ECO:0000313" key="1">
    <source>
        <dbReference type="EMBL" id="KAI3814194.1"/>
    </source>
</evidence>
<proteinExistence type="predicted"/>
<accession>A0ACB9J0Y4</accession>
<name>A0ACB9J0Y4_9ASTR</name>
<sequence length="85" mass="10252">MDVVVPSREKYKRLYETVDVKEFSDRDLERMAYLAEHGKNWDENFEMSANNNKIKQIKNMKTETLKKLVNEVKSEKENEKRIQIE</sequence>
<evidence type="ECO:0000313" key="2">
    <source>
        <dbReference type="Proteomes" id="UP001056120"/>
    </source>
</evidence>
<gene>
    <name evidence="1" type="ORF">L1987_18942</name>
</gene>
<dbReference type="EMBL" id="CM042023">
    <property type="protein sequence ID" value="KAI3814194.1"/>
    <property type="molecule type" value="Genomic_DNA"/>
</dbReference>
<organism evidence="1 2">
    <name type="scientific">Smallanthus sonchifolius</name>
    <dbReference type="NCBI Taxonomy" id="185202"/>
    <lineage>
        <taxon>Eukaryota</taxon>
        <taxon>Viridiplantae</taxon>
        <taxon>Streptophyta</taxon>
        <taxon>Embryophyta</taxon>
        <taxon>Tracheophyta</taxon>
        <taxon>Spermatophyta</taxon>
        <taxon>Magnoliopsida</taxon>
        <taxon>eudicotyledons</taxon>
        <taxon>Gunneridae</taxon>
        <taxon>Pentapetalae</taxon>
        <taxon>asterids</taxon>
        <taxon>campanulids</taxon>
        <taxon>Asterales</taxon>
        <taxon>Asteraceae</taxon>
        <taxon>Asteroideae</taxon>
        <taxon>Heliantheae alliance</taxon>
        <taxon>Millerieae</taxon>
        <taxon>Smallanthus</taxon>
    </lineage>
</organism>
<protein>
    <submittedName>
        <fullName evidence="1">Uncharacterized protein</fullName>
    </submittedName>
</protein>
<reference evidence="1 2" key="2">
    <citation type="journal article" date="2022" name="Mol. Ecol. Resour.">
        <title>The genomes of chicory, endive, great burdock and yacon provide insights into Asteraceae paleo-polyploidization history and plant inulin production.</title>
        <authorList>
            <person name="Fan W."/>
            <person name="Wang S."/>
            <person name="Wang H."/>
            <person name="Wang A."/>
            <person name="Jiang F."/>
            <person name="Liu H."/>
            <person name="Zhao H."/>
            <person name="Xu D."/>
            <person name="Zhang Y."/>
        </authorList>
    </citation>
    <scope>NUCLEOTIDE SEQUENCE [LARGE SCALE GENOMIC DNA]</scope>
    <source>
        <strain evidence="2">cv. Yunnan</strain>
        <tissue evidence="1">Leaves</tissue>
    </source>
</reference>
<reference evidence="2" key="1">
    <citation type="journal article" date="2022" name="Mol. Ecol. Resour.">
        <title>The genomes of chicory, endive, great burdock and yacon provide insights into Asteraceae palaeo-polyploidization history and plant inulin production.</title>
        <authorList>
            <person name="Fan W."/>
            <person name="Wang S."/>
            <person name="Wang H."/>
            <person name="Wang A."/>
            <person name="Jiang F."/>
            <person name="Liu H."/>
            <person name="Zhao H."/>
            <person name="Xu D."/>
            <person name="Zhang Y."/>
        </authorList>
    </citation>
    <scope>NUCLEOTIDE SEQUENCE [LARGE SCALE GENOMIC DNA]</scope>
    <source>
        <strain evidence="2">cv. Yunnan</strain>
    </source>
</reference>
<comment type="caution">
    <text evidence="1">The sequence shown here is derived from an EMBL/GenBank/DDBJ whole genome shotgun (WGS) entry which is preliminary data.</text>
</comment>
<keyword evidence="2" id="KW-1185">Reference proteome</keyword>
<dbReference type="Proteomes" id="UP001056120">
    <property type="component" value="Linkage Group LG06"/>
</dbReference>